<dbReference type="OrthoDB" id="6307957at2"/>
<protein>
    <submittedName>
        <fullName evidence="2">Uncharacterized protein</fullName>
    </submittedName>
</protein>
<name>A0A290Q9V6_9BACT</name>
<proteinExistence type="predicted"/>
<dbReference type="Proteomes" id="UP000217265">
    <property type="component" value="Chromosome"/>
</dbReference>
<gene>
    <name evidence="2" type="ORF">CMV30_08485</name>
</gene>
<evidence type="ECO:0000256" key="1">
    <source>
        <dbReference type="SAM" id="Phobius"/>
    </source>
</evidence>
<dbReference type="RefSeq" id="WP_096055612.1">
    <property type="nucleotide sequence ID" value="NZ_CP023344.1"/>
</dbReference>
<keyword evidence="1" id="KW-0472">Membrane</keyword>
<dbReference type="EMBL" id="CP023344">
    <property type="protein sequence ID" value="ATC63980.1"/>
    <property type="molecule type" value="Genomic_DNA"/>
</dbReference>
<organism evidence="2 3">
    <name type="scientific">Nibricoccus aquaticus</name>
    <dbReference type="NCBI Taxonomy" id="2576891"/>
    <lineage>
        <taxon>Bacteria</taxon>
        <taxon>Pseudomonadati</taxon>
        <taxon>Verrucomicrobiota</taxon>
        <taxon>Opitutia</taxon>
        <taxon>Opitutales</taxon>
        <taxon>Opitutaceae</taxon>
        <taxon>Nibricoccus</taxon>
    </lineage>
</organism>
<reference evidence="2 3" key="1">
    <citation type="submission" date="2017-09" db="EMBL/GenBank/DDBJ databases">
        <title>Complete genome sequence of Verrucomicrobial strain HZ-65, isolated from freshwater.</title>
        <authorList>
            <person name="Choi A."/>
        </authorList>
    </citation>
    <scope>NUCLEOTIDE SEQUENCE [LARGE SCALE GENOMIC DNA]</scope>
    <source>
        <strain evidence="2 3">HZ-65</strain>
    </source>
</reference>
<keyword evidence="3" id="KW-1185">Reference proteome</keyword>
<accession>A0A290Q9V6</accession>
<dbReference type="KEGG" id="vbh:CMV30_08485"/>
<evidence type="ECO:0000313" key="2">
    <source>
        <dbReference type="EMBL" id="ATC63980.1"/>
    </source>
</evidence>
<keyword evidence="1" id="KW-0812">Transmembrane</keyword>
<evidence type="ECO:0000313" key="3">
    <source>
        <dbReference type="Proteomes" id="UP000217265"/>
    </source>
</evidence>
<keyword evidence="1" id="KW-1133">Transmembrane helix</keyword>
<dbReference type="AlphaFoldDB" id="A0A290Q9V6"/>
<feature type="transmembrane region" description="Helical" evidence="1">
    <location>
        <begin position="482"/>
        <end position="505"/>
    </location>
</feature>
<sequence length="522" mass="56223">MSAEALDAFRTAEADLDPLNGLVGAERYFNAACDAGEVTPMTLDREDLAIAPEDEAARIAAVRDRLRRLGYPLSDVAVGARGIWSDDVRSALRQFQIEAVLAERSGELTVESWDALQELFNFETRLQVAEWFGASGADLTLGRAARLRLSVFGFGAVPEADDFEPRAEMIVAFAQVAAALGIPNMGESGALTPEFAGLLFGHDALTDRLADCGERLAALDRRMRARAEHFLVCFAKIELWLHGYDVAPDGSSKLIQPAMHGRHGGGQMERTNRTADQFNLFFAELAPEGMSVKSAAPAAIPARVPELLNRMRELRAAQPLAKESASSEVVALLETELAAKPGLWAELKMAAANLVGILFDGVRRVLAWIGKLLKRVWSAISTVAVNMWRAVHHFMGGAAFYFRKAARALGEGVNFLIAPGLASAPVCCARYTRKKDFDAAILIDVSADEAEVGIFTRGLARKGAVLAIACRIIRLVCTAVRIALGGAAGVIGGFVPMILGLAAVWSQLRELGRMLDALPEEV</sequence>